<organism evidence="3 4">
    <name type="scientific">Buchnera aphidicola</name>
    <name type="common">Artemisaphis artemisicola</name>
    <dbReference type="NCBI Taxonomy" id="1241836"/>
    <lineage>
        <taxon>Bacteria</taxon>
        <taxon>Pseudomonadati</taxon>
        <taxon>Pseudomonadota</taxon>
        <taxon>Gammaproteobacteria</taxon>
        <taxon>Enterobacterales</taxon>
        <taxon>Erwiniaceae</taxon>
        <taxon>Buchnera</taxon>
    </lineage>
</organism>
<dbReference type="SMART" id="SM00450">
    <property type="entry name" value="RHOD"/>
    <property type="match status" value="1"/>
</dbReference>
<dbReference type="Gene3D" id="3.40.250.10">
    <property type="entry name" value="Rhodanese-like domain"/>
    <property type="match status" value="1"/>
</dbReference>
<dbReference type="InterPro" id="IPR001763">
    <property type="entry name" value="Rhodanese-like_dom"/>
</dbReference>
<proteinExistence type="predicted"/>
<gene>
    <name evidence="3" type="ORF">D9V59_00240</name>
</gene>
<dbReference type="OrthoDB" id="9808735at2"/>
<keyword evidence="1" id="KW-1133">Transmembrane helix</keyword>
<evidence type="ECO:0000313" key="4">
    <source>
        <dbReference type="Proteomes" id="UP000298654"/>
    </source>
</evidence>
<dbReference type="Pfam" id="PF00581">
    <property type="entry name" value="Rhodanese"/>
    <property type="match status" value="1"/>
</dbReference>
<feature type="domain" description="Rhodanese" evidence="2">
    <location>
        <begin position="50"/>
        <end position="141"/>
    </location>
</feature>
<reference evidence="3 4" key="1">
    <citation type="submission" date="2018-12" db="EMBL/GenBank/DDBJ databases">
        <authorList>
            <person name="Chong R.A."/>
        </authorList>
    </citation>
    <scope>NUCLEOTIDE SEQUENCE [LARGE SCALE GENOMIC DNA]</scope>
    <source>
        <strain evidence="3 4">Aar</strain>
    </source>
</reference>
<evidence type="ECO:0000256" key="1">
    <source>
        <dbReference type="SAM" id="Phobius"/>
    </source>
</evidence>
<dbReference type="InterPro" id="IPR036873">
    <property type="entry name" value="Rhodanese-like_dom_sf"/>
</dbReference>
<accession>A0A4D6XIR4</accession>
<reference evidence="3 4" key="2">
    <citation type="submission" date="2019-05" db="EMBL/GenBank/DDBJ databases">
        <title>Genome evolution of the obligate endosymbiont Buchnera aphidicola.</title>
        <authorList>
            <person name="Moran N.A."/>
        </authorList>
    </citation>
    <scope>NUCLEOTIDE SEQUENCE [LARGE SCALE GENOMIC DNA]</scope>
    <source>
        <strain evidence="3 4">Aar</strain>
    </source>
</reference>
<dbReference type="SUPFAM" id="SSF52821">
    <property type="entry name" value="Rhodanese/Cell cycle control phosphatase"/>
    <property type="match status" value="1"/>
</dbReference>
<sequence length="146" mass="17140">MQNIMFFINANTMLVSIWFFFLILVVFFTLKSFFLKAEIINTIKAIKLINQDNAIIIDTRSLDLFQKGHIINSINIPLDSIFLGSIKELEEYKLLPIILIIDQTQKYNKCAQEFLKHGFNRIYILKNGIYYWNIENLPLSVTDKKS</sequence>
<keyword evidence="1" id="KW-0472">Membrane</keyword>
<dbReference type="EMBL" id="CP034900">
    <property type="protein sequence ID" value="QCI15749.1"/>
    <property type="molecule type" value="Genomic_DNA"/>
</dbReference>
<dbReference type="PROSITE" id="PS50206">
    <property type="entry name" value="RHODANESE_3"/>
    <property type="match status" value="1"/>
</dbReference>
<evidence type="ECO:0000259" key="2">
    <source>
        <dbReference type="PROSITE" id="PS50206"/>
    </source>
</evidence>
<keyword evidence="1" id="KW-0812">Transmembrane</keyword>
<feature type="transmembrane region" description="Helical" evidence="1">
    <location>
        <begin position="6"/>
        <end position="30"/>
    </location>
</feature>
<dbReference type="AlphaFoldDB" id="A0A4D6XIR4"/>
<name>A0A4D6XIR4_9GAMM</name>
<dbReference type="CDD" id="cd00158">
    <property type="entry name" value="RHOD"/>
    <property type="match status" value="1"/>
</dbReference>
<dbReference type="RefSeq" id="WP_158363954.1">
    <property type="nucleotide sequence ID" value="NZ_CP034900.1"/>
</dbReference>
<protein>
    <submittedName>
        <fullName evidence="3">Rhodanese-like domain-containing protein</fullName>
    </submittedName>
</protein>
<evidence type="ECO:0000313" key="3">
    <source>
        <dbReference type="EMBL" id="QCI15749.1"/>
    </source>
</evidence>
<dbReference type="Proteomes" id="UP000298654">
    <property type="component" value="Chromosome"/>
</dbReference>